<evidence type="ECO:0000256" key="1">
    <source>
        <dbReference type="ARBA" id="ARBA00009156"/>
    </source>
</evidence>
<dbReference type="STRING" id="1926881.BTJ39_17680"/>
<organism evidence="7 8">
    <name type="scientific">Izhakiella australiensis</name>
    <dbReference type="NCBI Taxonomy" id="1926881"/>
    <lineage>
        <taxon>Bacteria</taxon>
        <taxon>Pseudomonadati</taxon>
        <taxon>Pseudomonadota</taxon>
        <taxon>Gammaproteobacteria</taxon>
        <taxon>Enterobacterales</taxon>
        <taxon>Erwiniaceae</taxon>
        <taxon>Izhakiella</taxon>
    </lineage>
</organism>
<dbReference type="GO" id="GO:0016773">
    <property type="term" value="F:phosphotransferase activity, alcohol group as acceptor"/>
    <property type="evidence" value="ECO:0007669"/>
    <property type="project" value="InterPro"/>
</dbReference>
<dbReference type="InterPro" id="IPR043129">
    <property type="entry name" value="ATPase_NBD"/>
</dbReference>
<dbReference type="Proteomes" id="UP000190667">
    <property type="component" value="Unassembled WGS sequence"/>
</dbReference>
<dbReference type="InterPro" id="IPR050406">
    <property type="entry name" value="FGGY_Carb_Kinase"/>
</dbReference>
<feature type="domain" description="Carbohydrate kinase FGGY N-terminal" evidence="5">
    <location>
        <begin position="4"/>
        <end position="249"/>
    </location>
</feature>
<keyword evidence="3 4" id="KW-0418">Kinase</keyword>
<name>A0A1S8YIY6_9GAMM</name>
<dbReference type="CDD" id="cd07808">
    <property type="entry name" value="ASKHA_NBD_FGGY_EcXK-like"/>
    <property type="match status" value="1"/>
</dbReference>
<dbReference type="PIRSF" id="PIRSF000538">
    <property type="entry name" value="GlpK"/>
    <property type="match status" value="1"/>
</dbReference>
<reference evidence="7 8" key="1">
    <citation type="submission" date="2016-12" db="EMBL/GenBank/DDBJ databases">
        <title>Izhakiella australiana sp. nov. of genus Izhakiella isolated from Australian desert.</title>
        <authorList>
            <person name="Ji M."/>
        </authorList>
    </citation>
    <scope>NUCLEOTIDE SEQUENCE [LARGE SCALE GENOMIC DNA]</scope>
    <source>
        <strain evidence="7 8">D4N98</strain>
    </source>
</reference>
<dbReference type="PANTHER" id="PTHR43095:SF5">
    <property type="entry name" value="XYLULOSE KINASE"/>
    <property type="match status" value="1"/>
</dbReference>
<protein>
    <submittedName>
        <fullName evidence="7">Pentose kinase</fullName>
    </submittedName>
</protein>
<comment type="similarity">
    <text evidence="1 4">Belongs to the FGGY kinase family.</text>
</comment>
<evidence type="ECO:0000256" key="2">
    <source>
        <dbReference type="ARBA" id="ARBA00022679"/>
    </source>
</evidence>
<keyword evidence="2 4" id="KW-0808">Transferase</keyword>
<dbReference type="Gene3D" id="3.30.420.40">
    <property type="match status" value="2"/>
</dbReference>
<dbReference type="PANTHER" id="PTHR43095">
    <property type="entry name" value="SUGAR KINASE"/>
    <property type="match status" value="1"/>
</dbReference>
<evidence type="ECO:0000256" key="4">
    <source>
        <dbReference type="RuleBase" id="RU003733"/>
    </source>
</evidence>
<dbReference type="Pfam" id="PF02782">
    <property type="entry name" value="FGGY_C"/>
    <property type="match status" value="1"/>
</dbReference>
<dbReference type="SUPFAM" id="SSF53067">
    <property type="entry name" value="Actin-like ATPase domain"/>
    <property type="match status" value="2"/>
</dbReference>
<accession>A0A1S8YIY6</accession>
<comment type="caution">
    <text evidence="7">The sequence shown here is derived from an EMBL/GenBank/DDBJ whole genome shotgun (WGS) entry which is preliminary data.</text>
</comment>
<dbReference type="Pfam" id="PF00370">
    <property type="entry name" value="FGGY_N"/>
    <property type="match status" value="1"/>
</dbReference>
<proteinExistence type="inferred from homology"/>
<evidence type="ECO:0000259" key="6">
    <source>
        <dbReference type="Pfam" id="PF02782"/>
    </source>
</evidence>
<gene>
    <name evidence="7" type="ORF">BTJ39_17680</name>
</gene>
<dbReference type="GO" id="GO:0016301">
    <property type="term" value="F:kinase activity"/>
    <property type="evidence" value="ECO:0007669"/>
    <property type="project" value="UniProtKB-KW"/>
</dbReference>
<dbReference type="InterPro" id="IPR000577">
    <property type="entry name" value="Carb_kinase_FGGY"/>
</dbReference>
<dbReference type="EMBL" id="MRUL01000014">
    <property type="protein sequence ID" value="OON38686.1"/>
    <property type="molecule type" value="Genomic_DNA"/>
</dbReference>
<dbReference type="InterPro" id="IPR018484">
    <property type="entry name" value="FGGY_N"/>
</dbReference>
<dbReference type="PROSITE" id="PS00445">
    <property type="entry name" value="FGGY_KINASES_2"/>
    <property type="match status" value="1"/>
</dbReference>
<feature type="domain" description="Carbohydrate kinase FGGY C-terminal" evidence="6">
    <location>
        <begin position="261"/>
        <end position="442"/>
    </location>
</feature>
<dbReference type="AlphaFoldDB" id="A0A1S8YIY6"/>
<dbReference type="InterPro" id="IPR018485">
    <property type="entry name" value="FGGY_C"/>
</dbReference>
<dbReference type="RefSeq" id="WP_078004010.1">
    <property type="nucleotide sequence ID" value="NZ_MRUL01000014.1"/>
</dbReference>
<dbReference type="OrthoDB" id="9805576at2"/>
<sequence length="502" mass="54573">MMDYYLAIDVGTGSARAALVNRQGDIVAIASHEHEQRVPQYGWSEQAPEEWWQGVVVSIRQLISQYPDARDGIVAICACGQMHGTVLLDSHGELVNPTVMLWNDKRTTPQVQAFEQQFAAEDYLRHSGNPATPAWPGFKLQWLRDHQPHALARTAVVLMPKDFINFRLTGELAQDRTEASCSFLMDPQTGDWSGVMLDRMGLSPDLLPPIRQPAELLGGLLPEVAAMLGLRPQTPVLVGGGDYPMALLGSGVSRPGLGSDVTGTSCIITTIASQPLLDAEISNVATCQGDWGPFVLLETGGDGMRWARRSLHDNTLSYAEVNQLATRAPAGARGLFFLPYLTGERLGQHRNARAQFFGLAANHHLPELHRAVMEGVAFAAARHIAVMEQATGQKLERIVASSGGARSALWLKIKASIYGVPIVVPQEAECSVLGCAALAAVAVGHAASAQQAADRFVRYSDEIQPDPAWQAIYQRMQPVFNQIYFNSQALYHQLDALALNGD</sequence>
<evidence type="ECO:0000259" key="5">
    <source>
        <dbReference type="Pfam" id="PF00370"/>
    </source>
</evidence>
<evidence type="ECO:0000313" key="7">
    <source>
        <dbReference type="EMBL" id="OON38686.1"/>
    </source>
</evidence>
<evidence type="ECO:0000256" key="3">
    <source>
        <dbReference type="ARBA" id="ARBA00022777"/>
    </source>
</evidence>
<evidence type="ECO:0000313" key="8">
    <source>
        <dbReference type="Proteomes" id="UP000190667"/>
    </source>
</evidence>
<keyword evidence="8" id="KW-1185">Reference proteome</keyword>
<dbReference type="GO" id="GO:0005975">
    <property type="term" value="P:carbohydrate metabolic process"/>
    <property type="evidence" value="ECO:0007669"/>
    <property type="project" value="InterPro"/>
</dbReference>
<dbReference type="InterPro" id="IPR018483">
    <property type="entry name" value="Carb_kinase_FGGY_CS"/>
</dbReference>